<dbReference type="PANTHER" id="PTHR11487:SF0">
    <property type="entry name" value="S-ACYL FATTY ACID SYNTHASE THIOESTERASE, MEDIUM CHAIN"/>
    <property type="match status" value="1"/>
</dbReference>
<accession>A0ABX1FIK2</accession>
<sequence length="250" mass="27067">MVGSVPLRTRRARVVCLPPAGSGCRFFRSWQSAAGTGVSVVGVQLPGRENRWRDPAPADVDDAVAAVVGELVGLGALEQPVVIFGQSFGGLLGYEVARRLGDGHGAWPAALVVAACRPPHLWIGAGRGLVDDDQALEQLLQERALDEYELDEGSRQLMLDMLRRDARLSLTYRDPCGATVSCPVWAWGGRDDGTVTAEHLAGWDRYAGASFHHRQFDGGHYFPGQHTDLVVALLRDMLPNLMRGSASDDR</sequence>
<dbReference type="EMBL" id="VSRL01000065">
    <property type="protein sequence ID" value="NKE58808.1"/>
    <property type="molecule type" value="Genomic_DNA"/>
</dbReference>
<dbReference type="InterPro" id="IPR029058">
    <property type="entry name" value="AB_hydrolase_fold"/>
</dbReference>
<feature type="domain" description="Thioesterase" evidence="2">
    <location>
        <begin position="13"/>
        <end position="233"/>
    </location>
</feature>
<dbReference type="PANTHER" id="PTHR11487">
    <property type="entry name" value="THIOESTERASE"/>
    <property type="match status" value="1"/>
</dbReference>
<dbReference type="Gene3D" id="3.40.50.1820">
    <property type="entry name" value="alpha/beta hydrolase"/>
    <property type="match status" value="1"/>
</dbReference>
<proteinExistence type="inferred from homology"/>
<dbReference type="InterPro" id="IPR012223">
    <property type="entry name" value="TEII"/>
</dbReference>
<gene>
    <name evidence="3" type="ORF">FXN61_19125</name>
</gene>
<comment type="similarity">
    <text evidence="1">Belongs to the thioesterase family.</text>
</comment>
<keyword evidence="4" id="KW-1185">Reference proteome</keyword>
<dbReference type="SUPFAM" id="SSF53474">
    <property type="entry name" value="alpha/beta-Hydrolases"/>
    <property type="match status" value="1"/>
</dbReference>
<reference evidence="3 4" key="1">
    <citation type="submission" date="2019-08" db="EMBL/GenBank/DDBJ databases">
        <title>Lentzea from Indian Himalayas.</title>
        <authorList>
            <person name="Mandal S."/>
            <person name="Mallick Gupta A."/>
            <person name="Maiti P.K."/>
            <person name="Sarkar J."/>
            <person name="Mandal S."/>
        </authorList>
    </citation>
    <scope>NUCLEOTIDE SEQUENCE [LARGE SCALE GENOMIC DNA]</scope>
    <source>
        <strain evidence="3 4">PSKA42</strain>
    </source>
</reference>
<organism evidence="3 4">
    <name type="scientific">Lentzea indica</name>
    <dbReference type="NCBI Taxonomy" id="2604800"/>
    <lineage>
        <taxon>Bacteria</taxon>
        <taxon>Bacillati</taxon>
        <taxon>Actinomycetota</taxon>
        <taxon>Actinomycetes</taxon>
        <taxon>Pseudonocardiales</taxon>
        <taxon>Pseudonocardiaceae</taxon>
        <taxon>Lentzea</taxon>
    </lineage>
</organism>
<evidence type="ECO:0000256" key="1">
    <source>
        <dbReference type="ARBA" id="ARBA00007169"/>
    </source>
</evidence>
<dbReference type="Pfam" id="PF00975">
    <property type="entry name" value="Thioesterase"/>
    <property type="match status" value="1"/>
</dbReference>
<dbReference type="Proteomes" id="UP001515943">
    <property type="component" value="Unassembled WGS sequence"/>
</dbReference>
<dbReference type="InterPro" id="IPR001031">
    <property type="entry name" value="Thioesterase"/>
</dbReference>
<protein>
    <submittedName>
        <fullName evidence="3">Thioesterase</fullName>
    </submittedName>
</protein>
<evidence type="ECO:0000313" key="3">
    <source>
        <dbReference type="EMBL" id="NKE58808.1"/>
    </source>
</evidence>
<evidence type="ECO:0000313" key="4">
    <source>
        <dbReference type="Proteomes" id="UP001515943"/>
    </source>
</evidence>
<comment type="caution">
    <text evidence="3">The sequence shown here is derived from an EMBL/GenBank/DDBJ whole genome shotgun (WGS) entry which is preliminary data.</text>
</comment>
<evidence type="ECO:0000259" key="2">
    <source>
        <dbReference type="Pfam" id="PF00975"/>
    </source>
</evidence>
<name>A0ABX1FIK2_9PSEU</name>